<name>A0A1S6QLT4_MAMSC</name>
<reference evidence="4" key="1">
    <citation type="submission" date="2016-10" db="EMBL/GenBank/DDBJ databases">
        <title>OptrA gene in florfenicol resistant Staphylococci swine origin.</title>
        <authorList>
            <person name="Li D."/>
            <person name="Fan R."/>
            <person name="Wu C."/>
            <person name="Schwarz S."/>
            <person name="Wang Y."/>
        </authorList>
    </citation>
    <scope>NUCLEOTIDE SEQUENCE</scope>
    <source>
        <strain evidence="4">Wo33-13</strain>
    </source>
</reference>
<dbReference type="InterPro" id="IPR002935">
    <property type="entry name" value="SAM_O-MeTrfase"/>
</dbReference>
<evidence type="ECO:0000256" key="3">
    <source>
        <dbReference type="ARBA" id="ARBA00022691"/>
    </source>
</evidence>
<keyword evidence="2 4" id="KW-0808">Transferase</keyword>
<dbReference type="PANTHER" id="PTHR10509">
    <property type="entry name" value="O-METHYLTRANSFERASE-RELATED"/>
    <property type="match status" value="1"/>
</dbReference>
<dbReference type="PROSITE" id="PS51682">
    <property type="entry name" value="SAM_OMT_I"/>
    <property type="match status" value="1"/>
</dbReference>
<proteinExistence type="predicted"/>
<dbReference type="GO" id="GO:0008171">
    <property type="term" value="F:O-methyltransferase activity"/>
    <property type="evidence" value="ECO:0007669"/>
    <property type="project" value="InterPro"/>
</dbReference>
<dbReference type="InterPro" id="IPR050362">
    <property type="entry name" value="Cation-dep_OMT"/>
</dbReference>
<dbReference type="Gene3D" id="3.40.50.150">
    <property type="entry name" value="Vaccinia Virus protein VP39"/>
    <property type="match status" value="1"/>
</dbReference>
<evidence type="ECO:0000256" key="1">
    <source>
        <dbReference type="ARBA" id="ARBA00022603"/>
    </source>
</evidence>
<dbReference type="GO" id="GO:0032259">
    <property type="term" value="P:methylation"/>
    <property type="evidence" value="ECO:0007669"/>
    <property type="project" value="UniProtKB-KW"/>
</dbReference>
<keyword evidence="3" id="KW-0949">S-adenosyl-L-methionine</keyword>
<dbReference type="GO" id="GO:0008757">
    <property type="term" value="F:S-adenosylmethionine-dependent methyltransferase activity"/>
    <property type="evidence" value="ECO:0007669"/>
    <property type="project" value="TreeGrafter"/>
</dbReference>
<protein>
    <submittedName>
        <fullName evidence="4">O-methyltransferase family 3 protein</fullName>
    </submittedName>
</protein>
<sequence length="234" mass="25937">MKNDNNVPVNRYDSLDSWKLVDKYFSEALVQEDDALIDAKESGVSTTMPNAEVSSTQGALLGILTQIRNATRVLEFGTHAGYSTIHFARSVGRNGKVITFELEEQNAQIAKKNLEQAGIFNRVEIVVGTAIDSANRLIENNEPPFDIVFIDADKPNNPKYLEAAIKLTKPGSLILIDNVVRNGEVINQNSDDPRVQGVRNVIDDINKNKNLKATALQTVGEKGWDGLIFVYREH</sequence>
<dbReference type="AlphaFoldDB" id="A0A1S6QLT4"/>
<dbReference type="InterPro" id="IPR029063">
    <property type="entry name" value="SAM-dependent_MTases_sf"/>
</dbReference>
<dbReference type="SUPFAM" id="SSF53335">
    <property type="entry name" value="S-adenosyl-L-methionine-dependent methyltransferases"/>
    <property type="match status" value="1"/>
</dbReference>
<dbReference type="Pfam" id="PF01596">
    <property type="entry name" value="Methyltransf_3"/>
    <property type="match status" value="1"/>
</dbReference>
<gene>
    <name evidence="4" type="primary">orf1</name>
</gene>
<evidence type="ECO:0000256" key="2">
    <source>
        <dbReference type="ARBA" id="ARBA00022679"/>
    </source>
</evidence>
<organism evidence="4">
    <name type="scientific">Mammaliicoccus sciuri</name>
    <name type="common">Staphylococcus sciuri</name>
    <dbReference type="NCBI Taxonomy" id="1296"/>
    <lineage>
        <taxon>Bacteria</taxon>
        <taxon>Bacillati</taxon>
        <taxon>Bacillota</taxon>
        <taxon>Bacilli</taxon>
        <taxon>Bacillales</taxon>
        <taxon>Staphylococcaceae</taxon>
        <taxon>Mammaliicoccus</taxon>
    </lineage>
</organism>
<accession>A0A1S6QLT4</accession>
<evidence type="ECO:0000313" key="4">
    <source>
        <dbReference type="EMBL" id="AQW34737.1"/>
    </source>
</evidence>
<dbReference type="PANTHER" id="PTHR10509:SF14">
    <property type="entry name" value="CAFFEOYL-COA O-METHYLTRANSFERASE 3-RELATED"/>
    <property type="match status" value="1"/>
</dbReference>
<dbReference type="EMBL" id="KX982174">
    <property type="protein sequence ID" value="AQW34737.1"/>
    <property type="molecule type" value="Genomic_DNA"/>
</dbReference>
<keyword evidence="1 4" id="KW-0489">Methyltransferase</keyword>